<keyword evidence="6" id="KW-0325">Glycoprotein</keyword>
<evidence type="ECO:0000256" key="2">
    <source>
        <dbReference type="ARBA" id="ARBA00006058"/>
    </source>
</evidence>
<evidence type="ECO:0000256" key="8">
    <source>
        <dbReference type="SAM" id="SignalP"/>
    </source>
</evidence>
<sequence length="367" mass="41148">MAGLKPLIVCFGFILTWVSPVLGYVDPTLAPPVVRDQLGNVADENDVITWSSSYPKGKSYLSADEVNRDDINSKYYAIVDSFTNVVQPQDPPYGMVNQLDGHQGVPDRKKKYRNIDIRIRSLKNQPTNNELMDTEYTDHVTERQQHLMSELMKSRLDISGEIMTLVKFGAGIATCFALGILFIVLMPVVGFCFCCCRTCGKCGGKLTSRPSDENSSCWCRLHAMMLLVVSLVMMIGCVLFFRSAGEMRKGAEAAIEASKYNIRDITTFVNNMAQVCIVKRCTWLELTMRDIGRYVPSILEREKVINDSTVELQEMGNDLQTNLDVIRQQFEDVYNSSGCGLKCQQLINATSANISMEVDFSQVNMII</sequence>
<dbReference type="GO" id="GO:0016020">
    <property type="term" value="C:membrane"/>
    <property type="evidence" value="ECO:0007669"/>
    <property type="project" value="UniProtKB-SubCell"/>
</dbReference>
<evidence type="ECO:0000313" key="10">
    <source>
        <dbReference type="Proteomes" id="UP001208570"/>
    </source>
</evidence>
<evidence type="ECO:0000256" key="6">
    <source>
        <dbReference type="ARBA" id="ARBA00023180"/>
    </source>
</evidence>
<dbReference type="PANTHER" id="PTHR22730:SF1">
    <property type="entry name" value="PROMININ-LIKE PROTEIN"/>
    <property type="match status" value="1"/>
</dbReference>
<evidence type="ECO:0000256" key="1">
    <source>
        <dbReference type="ARBA" id="ARBA00004141"/>
    </source>
</evidence>
<comment type="caution">
    <text evidence="9">The sequence shown here is derived from an EMBL/GenBank/DDBJ whole genome shotgun (WGS) entry which is preliminary data.</text>
</comment>
<comment type="subcellular location">
    <subcellularLocation>
        <location evidence="1">Membrane</location>
        <topology evidence="1">Multi-pass membrane protein</topology>
    </subcellularLocation>
</comment>
<feature type="transmembrane region" description="Helical" evidence="7">
    <location>
        <begin position="168"/>
        <end position="196"/>
    </location>
</feature>
<dbReference type="AlphaFoldDB" id="A0AAD9JA97"/>
<proteinExistence type="inferred from homology"/>
<dbReference type="InterPro" id="IPR008795">
    <property type="entry name" value="Prominin"/>
</dbReference>
<dbReference type="Pfam" id="PF05478">
    <property type="entry name" value="Prominin"/>
    <property type="match status" value="1"/>
</dbReference>
<accession>A0AAD9JA97</accession>
<keyword evidence="3 7" id="KW-0812">Transmembrane</keyword>
<gene>
    <name evidence="9" type="ORF">LSH36_471g06001</name>
</gene>
<feature type="chain" id="PRO_5042158644" evidence="8">
    <location>
        <begin position="24"/>
        <end position="367"/>
    </location>
</feature>
<evidence type="ECO:0000256" key="3">
    <source>
        <dbReference type="ARBA" id="ARBA00022692"/>
    </source>
</evidence>
<name>A0AAD9JA97_9ANNE</name>
<keyword evidence="5 7" id="KW-0472">Membrane</keyword>
<evidence type="ECO:0000313" key="9">
    <source>
        <dbReference type="EMBL" id="KAK2149038.1"/>
    </source>
</evidence>
<evidence type="ECO:0000256" key="4">
    <source>
        <dbReference type="ARBA" id="ARBA00022989"/>
    </source>
</evidence>
<dbReference type="Proteomes" id="UP001208570">
    <property type="component" value="Unassembled WGS sequence"/>
</dbReference>
<dbReference type="PANTHER" id="PTHR22730">
    <property type="entry name" value="PROMININ PROM PROTEIN"/>
    <property type="match status" value="1"/>
</dbReference>
<reference evidence="9" key="1">
    <citation type="journal article" date="2023" name="Mol. Biol. Evol.">
        <title>Third-Generation Sequencing Reveals the Adaptive Role of the Epigenome in Three Deep-Sea Polychaetes.</title>
        <authorList>
            <person name="Perez M."/>
            <person name="Aroh O."/>
            <person name="Sun Y."/>
            <person name="Lan Y."/>
            <person name="Juniper S.K."/>
            <person name="Young C.R."/>
            <person name="Angers B."/>
            <person name="Qian P.Y."/>
        </authorList>
    </citation>
    <scope>NUCLEOTIDE SEQUENCE</scope>
    <source>
        <strain evidence="9">P08H-3</strain>
    </source>
</reference>
<keyword evidence="10" id="KW-1185">Reference proteome</keyword>
<keyword evidence="4 7" id="KW-1133">Transmembrane helix</keyword>
<evidence type="ECO:0000256" key="5">
    <source>
        <dbReference type="ARBA" id="ARBA00023136"/>
    </source>
</evidence>
<evidence type="ECO:0000256" key="7">
    <source>
        <dbReference type="SAM" id="Phobius"/>
    </source>
</evidence>
<organism evidence="9 10">
    <name type="scientific">Paralvinella palmiformis</name>
    <dbReference type="NCBI Taxonomy" id="53620"/>
    <lineage>
        <taxon>Eukaryota</taxon>
        <taxon>Metazoa</taxon>
        <taxon>Spiralia</taxon>
        <taxon>Lophotrochozoa</taxon>
        <taxon>Annelida</taxon>
        <taxon>Polychaeta</taxon>
        <taxon>Sedentaria</taxon>
        <taxon>Canalipalpata</taxon>
        <taxon>Terebellida</taxon>
        <taxon>Terebelliformia</taxon>
        <taxon>Alvinellidae</taxon>
        <taxon>Paralvinella</taxon>
    </lineage>
</organism>
<protein>
    <submittedName>
        <fullName evidence="9">Uncharacterized protein</fullName>
    </submittedName>
</protein>
<feature type="transmembrane region" description="Helical" evidence="7">
    <location>
        <begin position="217"/>
        <end position="241"/>
    </location>
</feature>
<comment type="similarity">
    <text evidence="2">Belongs to the prominin family.</text>
</comment>
<dbReference type="EMBL" id="JAODUP010000471">
    <property type="protein sequence ID" value="KAK2149038.1"/>
    <property type="molecule type" value="Genomic_DNA"/>
</dbReference>
<keyword evidence="8" id="KW-0732">Signal</keyword>
<feature type="signal peptide" evidence="8">
    <location>
        <begin position="1"/>
        <end position="23"/>
    </location>
</feature>